<feature type="transmembrane region" description="Helical" evidence="5">
    <location>
        <begin position="21"/>
        <end position="46"/>
    </location>
</feature>
<feature type="transmembrane region" description="Helical" evidence="5">
    <location>
        <begin position="203"/>
        <end position="224"/>
    </location>
</feature>
<dbReference type="RefSeq" id="WP_070976362.1">
    <property type="nucleotide sequence ID" value="NZ_JAEUWV010000010.1"/>
</dbReference>
<gene>
    <name evidence="6" type="ORF">JMN37_07400</name>
</gene>
<feature type="transmembrane region" description="Helical" evidence="5">
    <location>
        <begin position="236"/>
        <end position="255"/>
    </location>
</feature>
<comment type="subcellular location">
    <subcellularLocation>
        <location evidence="1">Membrane</location>
        <topology evidence="1">Multi-pass membrane protein</topology>
    </subcellularLocation>
</comment>
<keyword evidence="2 5" id="KW-0812">Transmembrane</keyword>
<evidence type="ECO:0000313" key="6">
    <source>
        <dbReference type="EMBL" id="MCO6394800.1"/>
    </source>
</evidence>
<dbReference type="AlphaFoldDB" id="A0AAW5HUX2"/>
<name>A0AAW5HUX2_9CORY</name>
<evidence type="ECO:0000256" key="4">
    <source>
        <dbReference type="ARBA" id="ARBA00023136"/>
    </source>
</evidence>
<dbReference type="InterPro" id="IPR004710">
    <property type="entry name" value="Bilac:Na_transpt"/>
</dbReference>
<dbReference type="PANTHER" id="PTHR10361:SF28">
    <property type="entry name" value="P3 PROTEIN-RELATED"/>
    <property type="match status" value="1"/>
</dbReference>
<keyword evidence="7" id="KW-1185">Reference proteome</keyword>
<evidence type="ECO:0000256" key="2">
    <source>
        <dbReference type="ARBA" id="ARBA00022692"/>
    </source>
</evidence>
<proteinExistence type="predicted"/>
<dbReference type="Pfam" id="PF01758">
    <property type="entry name" value="SBF"/>
    <property type="match status" value="1"/>
</dbReference>
<feature type="transmembrane region" description="Helical" evidence="5">
    <location>
        <begin position="176"/>
        <end position="197"/>
    </location>
</feature>
<dbReference type="GO" id="GO:0016020">
    <property type="term" value="C:membrane"/>
    <property type="evidence" value="ECO:0007669"/>
    <property type="project" value="UniProtKB-SubCell"/>
</dbReference>
<sequence>MTVSVGEKREPSSGTAQDRAAYFATLGFPVLVLIGFALGAAAPGAVAPISGWTTWLLGIVMFGMGLTLRPVDFRLVFSRPLPVLIGVVAQFVIMPAIAVAITVVLGLPSEIAAGVILVGCAPGGTSSNVVSYLSRGDVALSVTMTSVSTLLAPIMTPLLTLWLAGQHMPVSAAAMALSIVKMVIVPIVLGLVVRLVLPQLVDAILPALPWVSVIAISMIVAIVVQGSREKLAEAGLLVLLCVAIHNILGYLLGYLTGKVTRQPETASRTMAVEVGMQNSGLAATLAAQYMNPVAALPAAVFSVWHNLSGAVFAFICRSVDQRKRAIGAPSDTEN</sequence>
<keyword evidence="3 5" id="KW-1133">Transmembrane helix</keyword>
<evidence type="ECO:0000313" key="7">
    <source>
        <dbReference type="Proteomes" id="UP001205920"/>
    </source>
</evidence>
<accession>A0AAW5HUX2</accession>
<dbReference type="EMBL" id="JAEUWV010000010">
    <property type="protein sequence ID" value="MCO6394800.1"/>
    <property type="molecule type" value="Genomic_DNA"/>
</dbReference>
<feature type="transmembrane region" description="Helical" evidence="5">
    <location>
        <begin position="138"/>
        <end position="164"/>
    </location>
</feature>
<protein>
    <submittedName>
        <fullName evidence="6">Bile acid:sodium symporter family protein</fullName>
    </submittedName>
</protein>
<organism evidence="6 7">
    <name type="scientific">Corynebacterium lipophilum</name>
    <dbReference type="NCBI Taxonomy" id="2804918"/>
    <lineage>
        <taxon>Bacteria</taxon>
        <taxon>Bacillati</taxon>
        <taxon>Actinomycetota</taxon>
        <taxon>Actinomycetes</taxon>
        <taxon>Mycobacteriales</taxon>
        <taxon>Corynebacteriaceae</taxon>
        <taxon>Corynebacterium</taxon>
    </lineage>
</organism>
<reference evidence="6 7" key="1">
    <citation type="submission" date="2021-01" db="EMBL/GenBank/DDBJ databases">
        <title>Identification and Characterization of Corynebacterium sp.</title>
        <authorList>
            <person name="Luo Q."/>
            <person name="Qu P."/>
            <person name="Chen Q."/>
        </authorList>
    </citation>
    <scope>NUCLEOTIDE SEQUENCE [LARGE SCALE GENOMIC DNA]</scope>
    <source>
        <strain evidence="6 7">MC-18</strain>
    </source>
</reference>
<dbReference type="PANTHER" id="PTHR10361">
    <property type="entry name" value="SODIUM-BILE ACID COTRANSPORTER"/>
    <property type="match status" value="1"/>
</dbReference>
<evidence type="ECO:0000256" key="1">
    <source>
        <dbReference type="ARBA" id="ARBA00004141"/>
    </source>
</evidence>
<dbReference type="Gene3D" id="1.20.1530.20">
    <property type="match status" value="1"/>
</dbReference>
<dbReference type="Proteomes" id="UP001205920">
    <property type="component" value="Unassembled WGS sequence"/>
</dbReference>
<feature type="transmembrane region" description="Helical" evidence="5">
    <location>
        <begin position="52"/>
        <end position="71"/>
    </location>
</feature>
<feature type="transmembrane region" description="Helical" evidence="5">
    <location>
        <begin position="294"/>
        <end position="316"/>
    </location>
</feature>
<keyword evidence="4 5" id="KW-0472">Membrane</keyword>
<comment type="caution">
    <text evidence="6">The sequence shown here is derived from an EMBL/GenBank/DDBJ whole genome shotgun (WGS) entry which is preliminary data.</text>
</comment>
<evidence type="ECO:0000256" key="3">
    <source>
        <dbReference type="ARBA" id="ARBA00022989"/>
    </source>
</evidence>
<dbReference type="InterPro" id="IPR038770">
    <property type="entry name" value="Na+/solute_symporter_sf"/>
</dbReference>
<dbReference type="InterPro" id="IPR002657">
    <property type="entry name" value="BilAc:Na_symport/Acr3"/>
</dbReference>
<evidence type="ECO:0000256" key="5">
    <source>
        <dbReference type="SAM" id="Phobius"/>
    </source>
</evidence>
<feature type="transmembrane region" description="Helical" evidence="5">
    <location>
        <begin position="83"/>
        <end position="107"/>
    </location>
</feature>